<comment type="caution">
    <text evidence="1">The sequence shown here is derived from an EMBL/GenBank/DDBJ whole genome shotgun (WGS) entry which is preliminary data.</text>
</comment>
<name>A0AB38DU83_XANCH</name>
<reference evidence="1 2" key="1">
    <citation type="submission" date="2017-10" db="EMBL/GenBank/DDBJ databases">
        <authorList>
            <person name="Regsiter A."/>
            <person name="William W."/>
        </authorList>
    </citation>
    <scope>NUCLEOTIDE SEQUENCE [LARGE SCALE GENOMIC DNA]</scope>
    <source>
        <strain evidence="1 2">CFBP7430</strain>
    </source>
</reference>
<dbReference type="Proteomes" id="UP000234166">
    <property type="component" value="Unassembled WGS sequence"/>
</dbReference>
<dbReference type="AlphaFoldDB" id="A0AB38DU83"/>
<sequence length="103" mass="11402">MVTRFRLPSYPSSTLQVISYGATLKDSPGHDRKVNASDTITTRPCPICRGDDKDGLKLMRDMQFLADILRHPPVFATYVAGYTRLLDACSLHFGVAARRACNA</sequence>
<dbReference type="EMBL" id="OCYS01000009">
    <property type="protein sequence ID" value="SON77626.1"/>
    <property type="molecule type" value="Genomic_DNA"/>
</dbReference>
<evidence type="ECO:0008006" key="3">
    <source>
        <dbReference type="Google" id="ProtNLM"/>
    </source>
</evidence>
<organism evidence="1 2">
    <name type="scientific">Xanthomonas campestris pv. phaseoli</name>
    <dbReference type="NCBI Taxonomy" id="317013"/>
    <lineage>
        <taxon>Bacteria</taxon>
        <taxon>Pseudomonadati</taxon>
        <taxon>Pseudomonadota</taxon>
        <taxon>Gammaproteobacteria</taxon>
        <taxon>Lysobacterales</taxon>
        <taxon>Lysobacteraceae</taxon>
        <taxon>Xanthomonas</taxon>
    </lineage>
</organism>
<accession>A0AB38DU83</accession>
<evidence type="ECO:0000313" key="2">
    <source>
        <dbReference type="Proteomes" id="UP000234166"/>
    </source>
</evidence>
<protein>
    <recommendedName>
        <fullName evidence="3">Transposase</fullName>
    </recommendedName>
</protein>
<proteinExistence type="predicted"/>
<gene>
    <name evidence="1" type="ORF">XAP7430_1060015</name>
</gene>
<evidence type="ECO:0000313" key="1">
    <source>
        <dbReference type="EMBL" id="SON77626.1"/>
    </source>
</evidence>